<comment type="caution">
    <text evidence="2">The sequence shown here is derived from an EMBL/GenBank/DDBJ whole genome shotgun (WGS) entry which is preliminary data.</text>
</comment>
<accession>K1S4W1</accession>
<reference evidence="2" key="1">
    <citation type="journal article" date="2013" name="Environ. Microbiol.">
        <title>Microbiota from the distal guts of lean and obese adolescents exhibit partial functional redundancy besides clear differences in community structure.</title>
        <authorList>
            <person name="Ferrer M."/>
            <person name="Ruiz A."/>
            <person name="Lanza F."/>
            <person name="Haange S.B."/>
            <person name="Oberbach A."/>
            <person name="Till H."/>
            <person name="Bargiela R."/>
            <person name="Campoy C."/>
            <person name="Segura M.T."/>
            <person name="Richter M."/>
            <person name="von Bergen M."/>
            <person name="Seifert J."/>
            <person name="Suarez A."/>
        </authorList>
    </citation>
    <scope>NUCLEOTIDE SEQUENCE</scope>
</reference>
<evidence type="ECO:0000313" key="2">
    <source>
        <dbReference type="EMBL" id="EKC48785.1"/>
    </source>
</evidence>
<keyword evidence="2" id="KW-0436">Ligase</keyword>
<name>K1S4W1_9ZZZZ</name>
<dbReference type="SUPFAM" id="SSF55826">
    <property type="entry name" value="YbaK/ProRS associated domain"/>
    <property type="match status" value="1"/>
</dbReference>
<dbReference type="Gene3D" id="3.90.960.10">
    <property type="entry name" value="YbaK/aminoacyl-tRNA synthetase-associated domain"/>
    <property type="match status" value="1"/>
</dbReference>
<dbReference type="AlphaFoldDB" id="K1S4W1"/>
<dbReference type="CDD" id="cd04334">
    <property type="entry name" value="ProRS-INS"/>
    <property type="match status" value="1"/>
</dbReference>
<dbReference type="InterPro" id="IPR036754">
    <property type="entry name" value="YbaK/aa-tRNA-synt-asso_dom_sf"/>
</dbReference>
<dbReference type="EMBL" id="AJWZ01010327">
    <property type="protein sequence ID" value="EKC48785.1"/>
    <property type="molecule type" value="Genomic_DNA"/>
</dbReference>
<dbReference type="InterPro" id="IPR007214">
    <property type="entry name" value="YbaK/aa-tRNA-synth-assoc-dom"/>
</dbReference>
<dbReference type="GO" id="GO:0002161">
    <property type="term" value="F:aminoacyl-tRNA deacylase activity"/>
    <property type="evidence" value="ECO:0007669"/>
    <property type="project" value="InterPro"/>
</dbReference>
<evidence type="ECO:0000259" key="1">
    <source>
        <dbReference type="Pfam" id="PF04073"/>
    </source>
</evidence>
<dbReference type="GO" id="GO:0004812">
    <property type="term" value="F:aminoacyl-tRNA ligase activity"/>
    <property type="evidence" value="ECO:0007669"/>
    <property type="project" value="UniProtKB-KW"/>
</dbReference>
<proteinExistence type="predicted"/>
<feature type="non-terminal residue" evidence="2">
    <location>
        <position position="1"/>
    </location>
</feature>
<protein>
    <submittedName>
        <fullName evidence="2">Protein containing YbaK/aminoacyl-tRNA synthetase associated region domain protein</fullName>
    </submittedName>
</protein>
<keyword evidence="2" id="KW-0030">Aminoacyl-tRNA synthetase</keyword>
<feature type="non-terminal residue" evidence="2">
    <location>
        <position position="179"/>
    </location>
</feature>
<organism evidence="2">
    <name type="scientific">human gut metagenome</name>
    <dbReference type="NCBI Taxonomy" id="408170"/>
    <lineage>
        <taxon>unclassified sequences</taxon>
        <taxon>metagenomes</taxon>
        <taxon>organismal metagenomes</taxon>
    </lineage>
</organism>
<feature type="domain" description="YbaK/aminoacyl-tRNA synthetase-associated" evidence="1">
    <location>
        <begin position="22"/>
        <end position="132"/>
    </location>
</feature>
<gene>
    <name evidence="2" type="ORF">OBE_14988</name>
</gene>
<sequence length="179" mass="19634">AAESVIENAKDAADEPLTKVHTPNIHTIEEICDFLHSPLEKSCKAVVYQKNMTDDFVVIFIRGDLDVNETKLTNYLGEEVHPAVITSDCGLNAGYIGPVNLTVNGNYTVLYDKSLQGTNNLSCGANEEEYHYTGLCMERDVVDAEYVDLAKIVDGGICPHCGKKTIHISRGIEVGNIFQ</sequence>
<dbReference type="Pfam" id="PF04073">
    <property type="entry name" value="tRNA_edit"/>
    <property type="match status" value="1"/>
</dbReference>